<dbReference type="Pfam" id="PF05699">
    <property type="entry name" value="Dimer_Tnp_hAT"/>
    <property type="match status" value="1"/>
</dbReference>
<evidence type="ECO:0000256" key="6">
    <source>
        <dbReference type="ARBA" id="ARBA00023015"/>
    </source>
</evidence>
<keyword evidence="3" id="KW-0479">Metal-binding</keyword>
<dbReference type="eggNOG" id="KOG1121">
    <property type="taxonomic scope" value="Eukaryota"/>
</dbReference>
<dbReference type="EnsemblPlants" id="OB11G17650.1">
    <property type="protein sequence ID" value="OB11G17650.1"/>
    <property type="gene ID" value="OB11G17650"/>
</dbReference>
<evidence type="ECO:0000256" key="3">
    <source>
        <dbReference type="ARBA" id="ARBA00022723"/>
    </source>
</evidence>
<feature type="compositionally biased region" description="Low complexity" evidence="11">
    <location>
        <begin position="69"/>
        <end position="81"/>
    </location>
</feature>
<feature type="compositionally biased region" description="Basic residues" evidence="11">
    <location>
        <begin position="118"/>
        <end position="128"/>
    </location>
</feature>
<dbReference type="GO" id="GO:0046983">
    <property type="term" value="F:protein dimerization activity"/>
    <property type="evidence" value="ECO:0007669"/>
    <property type="project" value="InterPro"/>
</dbReference>
<dbReference type="InterPro" id="IPR025525">
    <property type="entry name" value="hAT-like_transposase_RNase-H"/>
</dbReference>
<keyword evidence="5" id="KW-0862">Zinc</keyword>
<dbReference type="Gramene" id="OB11G17650.1">
    <property type="protein sequence ID" value="OB11G17650.1"/>
    <property type="gene ID" value="OB11G17650"/>
</dbReference>
<dbReference type="AlphaFoldDB" id="J3N7H9"/>
<dbReference type="InterPro" id="IPR012337">
    <property type="entry name" value="RNaseH-like_sf"/>
</dbReference>
<feature type="domain" description="BED-type" evidence="12">
    <location>
        <begin position="143"/>
        <end position="204"/>
    </location>
</feature>
<protein>
    <recommendedName>
        <fullName evidence="12">BED-type domain-containing protein</fullName>
    </recommendedName>
</protein>
<dbReference type="GO" id="GO:0009791">
    <property type="term" value="P:post-embryonic development"/>
    <property type="evidence" value="ECO:0007669"/>
    <property type="project" value="UniProtKB-ARBA"/>
</dbReference>
<evidence type="ECO:0000259" key="12">
    <source>
        <dbReference type="PROSITE" id="PS50808"/>
    </source>
</evidence>
<dbReference type="SUPFAM" id="SSF57667">
    <property type="entry name" value="beta-beta-alpha zinc fingers"/>
    <property type="match status" value="1"/>
</dbReference>
<accession>J3N7H9</accession>
<keyword evidence="7" id="KW-0238">DNA-binding</keyword>
<dbReference type="GO" id="GO:0008270">
    <property type="term" value="F:zinc ion binding"/>
    <property type="evidence" value="ECO:0007669"/>
    <property type="project" value="UniProtKB-KW"/>
</dbReference>
<evidence type="ECO:0000256" key="4">
    <source>
        <dbReference type="ARBA" id="ARBA00022771"/>
    </source>
</evidence>
<dbReference type="Pfam" id="PF14372">
    <property type="entry name" value="hAT-like_RNase-H"/>
    <property type="match status" value="1"/>
</dbReference>
<evidence type="ECO:0000256" key="10">
    <source>
        <dbReference type="PROSITE-ProRule" id="PRU00027"/>
    </source>
</evidence>
<keyword evidence="6" id="KW-0805">Transcription regulation</keyword>
<dbReference type="HOGENOM" id="CLU_009123_1_3_1"/>
<dbReference type="SMART" id="SM00614">
    <property type="entry name" value="ZnF_BED"/>
    <property type="match status" value="1"/>
</dbReference>
<dbReference type="SUPFAM" id="SSF140996">
    <property type="entry name" value="Hermes dimerisation domain"/>
    <property type="match status" value="1"/>
</dbReference>
<feature type="region of interest" description="Disordered" evidence="11">
    <location>
        <begin position="1"/>
        <end position="139"/>
    </location>
</feature>
<dbReference type="SUPFAM" id="SSF53098">
    <property type="entry name" value="Ribonuclease H-like"/>
    <property type="match status" value="1"/>
</dbReference>
<evidence type="ECO:0000256" key="5">
    <source>
        <dbReference type="ARBA" id="ARBA00022833"/>
    </source>
</evidence>
<evidence type="ECO:0000256" key="1">
    <source>
        <dbReference type="ARBA" id="ARBA00004123"/>
    </source>
</evidence>
<organism evidence="13">
    <name type="scientific">Oryza brachyantha</name>
    <name type="common">malo sina</name>
    <dbReference type="NCBI Taxonomy" id="4533"/>
    <lineage>
        <taxon>Eukaryota</taxon>
        <taxon>Viridiplantae</taxon>
        <taxon>Streptophyta</taxon>
        <taxon>Embryophyta</taxon>
        <taxon>Tracheophyta</taxon>
        <taxon>Spermatophyta</taxon>
        <taxon>Magnoliopsida</taxon>
        <taxon>Liliopsida</taxon>
        <taxon>Poales</taxon>
        <taxon>Poaceae</taxon>
        <taxon>BOP clade</taxon>
        <taxon>Oryzoideae</taxon>
        <taxon>Oryzeae</taxon>
        <taxon>Oryzinae</taxon>
        <taxon>Oryza</taxon>
    </lineage>
</organism>
<dbReference type="PROSITE" id="PS50808">
    <property type="entry name" value="ZF_BED"/>
    <property type="match status" value="1"/>
</dbReference>
<comment type="subcellular location">
    <subcellularLocation>
        <location evidence="1">Nucleus</location>
    </subcellularLocation>
</comment>
<feature type="compositionally biased region" description="Acidic residues" evidence="11">
    <location>
        <begin position="82"/>
        <end position="95"/>
    </location>
</feature>
<name>J3N7H9_ORYBR</name>
<evidence type="ECO:0000256" key="2">
    <source>
        <dbReference type="ARBA" id="ARBA00011738"/>
    </source>
</evidence>
<dbReference type="PANTHER" id="PTHR46481">
    <property type="entry name" value="ZINC FINGER BED DOMAIN-CONTAINING PROTEIN 4"/>
    <property type="match status" value="1"/>
</dbReference>
<evidence type="ECO:0000313" key="14">
    <source>
        <dbReference type="Proteomes" id="UP000006038"/>
    </source>
</evidence>
<evidence type="ECO:0000256" key="9">
    <source>
        <dbReference type="ARBA" id="ARBA00023242"/>
    </source>
</evidence>
<dbReference type="InterPro" id="IPR008906">
    <property type="entry name" value="HATC_C_dom"/>
</dbReference>
<sequence length="711" mass="79574">MELAPQGEGPRPPSPSKCASVTPSSSAGAATCTRSARIAPSNVGRSRGSGTAIGAPGAQPLESTSRANVSMSVEMDMVVVPDEGEDEENSFDMNDEMSMSLPSSRSGSEGDDGEEKSKSRKRGAKRTKGSISLSPSKGKVTRGKRAGCWKYFKVINVPSKREKGKMECKAKCRFCHHSYGYHPGGTTTTLNRHLDKCTIYLNKLAKAKAQGTLDFPSVDGSMVVHPTEYDHDHTKLLIARMIIQHDYPFRIVEHKGFNALMKWMNSNYELLGRKAIKNECMKFYESEKKQLRKVLREAETISLTTYIWTSNQNLRYMCLVAHYIDVDWVLQCRVLNFVEVDPPHTGIVIAQAIFDCLVDWKIEDKVMTITLDNASNNDTVVSNLKSKLAARKKSQFDPDYFHVHCAAHIVSLVVNDGLQPIQPLISNLRNTVKYFKKSPARMYKFVGVCNSYSIRVGRGLSLDVKTRWSSTYRMLETGIEYRNAFDYYAETDTKYEWLPIQSEWDVFDKIQPILGVAMADAMLEKFCKYLENTNNIMIIATILDPRFKMRYIKWCFSEFFDEIRCVTKVAAITAEMEKLYNKYEAICRHNQGGNNTHTGLSASSSSSTTTSLASIIPSGFQSFLQSNAKESSKSELLIYLDEPNVPLDDNTFNLIIGASSVSSESTFSTGGRILDDYRSSLKPERVQALVGEDGDDDIEIVEFPNCVVASN</sequence>
<evidence type="ECO:0000313" key="13">
    <source>
        <dbReference type="EnsemblPlants" id="OB11G17650.1"/>
    </source>
</evidence>
<evidence type="ECO:0000256" key="8">
    <source>
        <dbReference type="ARBA" id="ARBA00023163"/>
    </source>
</evidence>
<feature type="compositionally biased region" description="Polar residues" evidence="11">
    <location>
        <begin position="17"/>
        <end position="34"/>
    </location>
</feature>
<dbReference type="Proteomes" id="UP000006038">
    <property type="component" value="Chromosome 11"/>
</dbReference>
<proteinExistence type="predicted"/>
<dbReference type="STRING" id="4533.J3N7H9"/>
<keyword evidence="14" id="KW-1185">Reference proteome</keyword>
<evidence type="ECO:0000256" key="7">
    <source>
        <dbReference type="ARBA" id="ARBA00023125"/>
    </source>
</evidence>
<reference evidence="13" key="2">
    <citation type="submission" date="2013-04" db="UniProtKB">
        <authorList>
            <consortium name="EnsemblPlants"/>
        </authorList>
    </citation>
    <scope>IDENTIFICATION</scope>
</reference>
<keyword evidence="9" id="KW-0539">Nucleus</keyword>
<dbReference type="PANTHER" id="PTHR46481:SF10">
    <property type="entry name" value="ZINC FINGER BED DOMAIN-CONTAINING PROTEIN 39"/>
    <property type="match status" value="1"/>
</dbReference>
<dbReference type="GO" id="GO:0005634">
    <property type="term" value="C:nucleus"/>
    <property type="evidence" value="ECO:0007669"/>
    <property type="project" value="UniProtKB-SubCell"/>
</dbReference>
<dbReference type="GO" id="GO:0003677">
    <property type="term" value="F:DNA binding"/>
    <property type="evidence" value="ECO:0007669"/>
    <property type="project" value="UniProtKB-KW"/>
</dbReference>
<keyword evidence="4 10" id="KW-0863">Zinc-finger</keyword>
<dbReference type="OMA" id="FHEICKE"/>
<reference evidence="13" key="1">
    <citation type="journal article" date="2013" name="Nat. Commun.">
        <title>Whole-genome sequencing of Oryza brachyantha reveals mechanisms underlying Oryza genome evolution.</title>
        <authorList>
            <person name="Chen J."/>
            <person name="Huang Q."/>
            <person name="Gao D."/>
            <person name="Wang J."/>
            <person name="Lang Y."/>
            <person name="Liu T."/>
            <person name="Li B."/>
            <person name="Bai Z."/>
            <person name="Luis Goicoechea J."/>
            <person name="Liang C."/>
            <person name="Chen C."/>
            <person name="Zhang W."/>
            <person name="Sun S."/>
            <person name="Liao Y."/>
            <person name="Zhang X."/>
            <person name="Yang L."/>
            <person name="Song C."/>
            <person name="Wang M."/>
            <person name="Shi J."/>
            <person name="Liu G."/>
            <person name="Liu J."/>
            <person name="Zhou H."/>
            <person name="Zhou W."/>
            <person name="Yu Q."/>
            <person name="An N."/>
            <person name="Chen Y."/>
            <person name="Cai Q."/>
            <person name="Wang B."/>
            <person name="Liu B."/>
            <person name="Min J."/>
            <person name="Huang Y."/>
            <person name="Wu H."/>
            <person name="Li Z."/>
            <person name="Zhang Y."/>
            <person name="Yin Y."/>
            <person name="Song W."/>
            <person name="Jiang J."/>
            <person name="Jackson S.A."/>
            <person name="Wing R.A."/>
            <person name="Wang J."/>
            <person name="Chen M."/>
        </authorList>
    </citation>
    <scope>NUCLEOTIDE SEQUENCE [LARGE SCALE GENOMIC DNA]</scope>
    <source>
        <strain evidence="13">cv. IRGC 101232</strain>
    </source>
</reference>
<dbReference type="InterPro" id="IPR003656">
    <property type="entry name" value="Znf_BED"/>
</dbReference>
<comment type="subunit">
    <text evidence="2">Homodimer.</text>
</comment>
<keyword evidence="8" id="KW-0804">Transcription</keyword>
<evidence type="ECO:0000256" key="11">
    <source>
        <dbReference type="SAM" id="MobiDB-lite"/>
    </source>
</evidence>
<feature type="compositionally biased region" description="Low complexity" evidence="11">
    <location>
        <begin position="98"/>
        <end position="107"/>
    </location>
</feature>
<dbReference type="InterPro" id="IPR052035">
    <property type="entry name" value="ZnF_BED_domain_contain"/>
</dbReference>
<dbReference type="InterPro" id="IPR036236">
    <property type="entry name" value="Znf_C2H2_sf"/>
</dbReference>